<sequence length="240" mass="28566">MDYIDRNYIWRENDKAVTPSKDLICMFCGNGQLITKEHIIPRWIFAKDTKAFFTITLNGLDQTYNKATIPACQQCNSDLLNDLERLIQNLFTNRDVSANPFEWEEIQEIIRWLELIDYKFQIYNITRRFKVSKEAGKIDYLMDFPLYMLLPNKDYTPFQVLSAIRRSLKRLSVAGKYDHVNSLVVFKTTNKGFHFFHTIDEFIFLELPQYQIAVFYFFKKEFSTVKEAFDEAMSIIKKVY</sequence>
<evidence type="ECO:0008006" key="3">
    <source>
        <dbReference type="Google" id="ProtNLM"/>
    </source>
</evidence>
<dbReference type="EMBL" id="JBHUPD010000001">
    <property type="protein sequence ID" value="MFD2871983.1"/>
    <property type="molecule type" value="Genomic_DNA"/>
</dbReference>
<protein>
    <recommendedName>
        <fullName evidence="3">HNH endonuclease</fullName>
    </recommendedName>
</protein>
<reference evidence="2" key="1">
    <citation type="journal article" date="2019" name="Int. J. Syst. Evol. Microbiol.">
        <title>The Global Catalogue of Microorganisms (GCM) 10K type strain sequencing project: providing services to taxonomists for standard genome sequencing and annotation.</title>
        <authorList>
            <consortium name="The Broad Institute Genomics Platform"/>
            <consortium name="The Broad Institute Genome Sequencing Center for Infectious Disease"/>
            <person name="Wu L."/>
            <person name="Ma J."/>
        </authorList>
    </citation>
    <scope>NUCLEOTIDE SEQUENCE [LARGE SCALE GENOMIC DNA]</scope>
    <source>
        <strain evidence="2">KCTC 22437</strain>
    </source>
</reference>
<keyword evidence="2" id="KW-1185">Reference proteome</keyword>
<gene>
    <name evidence="1" type="ORF">ACFS5N_05855</name>
</gene>
<dbReference type="Proteomes" id="UP001597557">
    <property type="component" value="Unassembled WGS sequence"/>
</dbReference>
<organism evidence="1 2">
    <name type="scientific">Mucilaginibacter ximonensis</name>
    <dbReference type="NCBI Taxonomy" id="538021"/>
    <lineage>
        <taxon>Bacteria</taxon>
        <taxon>Pseudomonadati</taxon>
        <taxon>Bacteroidota</taxon>
        <taxon>Sphingobacteriia</taxon>
        <taxon>Sphingobacteriales</taxon>
        <taxon>Sphingobacteriaceae</taxon>
        <taxon>Mucilaginibacter</taxon>
    </lineage>
</organism>
<name>A0ABW5Y9M4_9SPHI</name>
<dbReference type="RefSeq" id="WP_377183199.1">
    <property type="nucleotide sequence ID" value="NZ_JBHUPD010000001.1"/>
</dbReference>
<comment type="caution">
    <text evidence="1">The sequence shown here is derived from an EMBL/GenBank/DDBJ whole genome shotgun (WGS) entry which is preliminary data.</text>
</comment>
<evidence type="ECO:0000313" key="1">
    <source>
        <dbReference type="EMBL" id="MFD2871983.1"/>
    </source>
</evidence>
<accession>A0ABW5Y9M4</accession>
<evidence type="ECO:0000313" key="2">
    <source>
        <dbReference type="Proteomes" id="UP001597557"/>
    </source>
</evidence>
<proteinExistence type="predicted"/>